<evidence type="ECO:0000256" key="3">
    <source>
        <dbReference type="ARBA" id="ARBA00020978"/>
    </source>
</evidence>
<evidence type="ECO:0000256" key="7">
    <source>
        <dbReference type="ARBA" id="ARBA00023136"/>
    </source>
</evidence>
<keyword evidence="6" id="KW-0333">Golgi apparatus</keyword>
<reference evidence="8" key="1">
    <citation type="submission" date="2023-03" db="EMBL/GenBank/DDBJ databases">
        <title>Mating type loci evolution in Malassezia.</title>
        <authorList>
            <person name="Coelho M.A."/>
        </authorList>
    </citation>
    <scope>NUCLEOTIDE SEQUENCE</scope>
    <source>
        <strain evidence="8">CBS 9431</strain>
    </source>
</reference>
<dbReference type="PANTHER" id="PTHR31658">
    <property type="entry name" value="CONSERVED OLIGOMERIC GOLGI COMPLEX SUBUNIT 1"/>
    <property type="match status" value="1"/>
</dbReference>
<gene>
    <name evidence="8" type="ORF">MJAP1_000120</name>
</gene>
<comment type="subcellular location">
    <subcellularLocation>
        <location evidence="1">Golgi apparatus membrane</location>
        <topology evidence="1">Peripheral membrane protein</topology>
    </subcellularLocation>
</comment>
<evidence type="ECO:0000256" key="4">
    <source>
        <dbReference type="ARBA" id="ARBA00022448"/>
    </source>
</evidence>
<evidence type="ECO:0000256" key="6">
    <source>
        <dbReference type="ARBA" id="ARBA00023034"/>
    </source>
</evidence>
<dbReference type="GO" id="GO:0017119">
    <property type="term" value="C:Golgi transport complex"/>
    <property type="evidence" value="ECO:0007669"/>
    <property type="project" value="InterPro"/>
</dbReference>
<dbReference type="GO" id="GO:0015031">
    <property type="term" value="P:protein transport"/>
    <property type="evidence" value="ECO:0007669"/>
    <property type="project" value="UniProtKB-KW"/>
</dbReference>
<dbReference type="RefSeq" id="XP_060120075.1">
    <property type="nucleotide sequence ID" value="XM_060264092.1"/>
</dbReference>
<keyword evidence="9" id="KW-1185">Reference proteome</keyword>
<evidence type="ECO:0000256" key="1">
    <source>
        <dbReference type="ARBA" id="ARBA00004395"/>
    </source>
</evidence>
<proteinExistence type="inferred from homology"/>
<keyword evidence="4" id="KW-0813">Transport</keyword>
<dbReference type="InterPro" id="IPR033370">
    <property type="entry name" value="COG1"/>
</dbReference>
<dbReference type="GO" id="GO:0000139">
    <property type="term" value="C:Golgi membrane"/>
    <property type="evidence" value="ECO:0007669"/>
    <property type="project" value="UniProtKB-SubCell"/>
</dbReference>
<keyword evidence="7" id="KW-0472">Membrane</keyword>
<evidence type="ECO:0000313" key="8">
    <source>
        <dbReference type="EMBL" id="WFD37178.1"/>
    </source>
</evidence>
<dbReference type="GeneID" id="85223769"/>
<dbReference type="EMBL" id="CP119958">
    <property type="protein sequence ID" value="WFD37178.1"/>
    <property type="molecule type" value="Genomic_DNA"/>
</dbReference>
<evidence type="ECO:0000256" key="2">
    <source>
        <dbReference type="ARBA" id="ARBA00006653"/>
    </source>
</evidence>
<name>A0AAF0F2Q6_9BASI</name>
<dbReference type="AlphaFoldDB" id="A0AAF0F2Q6"/>
<dbReference type="PANTHER" id="PTHR31658:SF0">
    <property type="entry name" value="CONSERVED OLIGOMERIC GOLGI COMPLEX SUBUNIT 1"/>
    <property type="match status" value="1"/>
</dbReference>
<evidence type="ECO:0000256" key="5">
    <source>
        <dbReference type="ARBA" id="ARBA00022927"/>
    </source>
</evidence>
<sequence length="647" mass="68108">MTEAPDAGPSVAAALHEDADGLFARYSVKQMEAYSAELGRVAHEKQHAARALVGDRYQELLGVAKTVVNMQGSLASLQTSLQGLQRNVGAYSASARTRAHALEKPAGGADAPSLAVGACVLVVLDAPALAESAMRRGALLLSAWCVCIGRGAMDYLEKHAPDAAVFSECSAAERSRLRAHTALVERATQALGAASTDDVRQALAALIVLGEQTPSEALAYFHAQRYAQIRGVLRAESGDALNGMQAVAACYTSTLAQTDAVFRSHTGPTSLLETLRNAAEPGTPSRFFALGAPLLHAGPRASAVLYGHLPLEITAYTLPPPTPVPAADVDEASTAWADRVCAKVDALAALLAPVDDLDAVAECRAALHTTMQTHRERHSLRALDALHTRFAALLDQRAVELVQQTLAAATKAFASAADAALAAQGDEPLFPPRKSDALDAVVGPLATQLTTAARHTRTYGRAAIEPLSRTCDQVASHLAKETDDAAALGWLLRLCTHLQQRVDGLDEVAPLLARLAEVRATLAQRWTAVHVARAVAAGDAAPRDDAVPSHALVTALRTLGHAHLRLGTDAPRDTLPRLDEAWRAKHPADAPFLDHLGGASAPPEIAAAAARLRLVLAPWTLNARSSSTAPRTHGLRLARVAPRFVSL</sequence>
<comment type="similarity">
    <text evidence="2">Belongs to the COG1 family.</text>
</comment>
<dbReference type="Proteomes" id="UP001217754">
    <property type="component" value="Chromosome 1"/>
</dbReference>
<dbReference type="Pfam" id="PF08700">
    <property type="entry name" value="VPS51_Exo84_N"/>
    <property type="match status" value="1"/>
</dbReference>
<accession>A0AAF0F2Q6</accession>
<evidence type="ECO:0000313" key="9">
    <source>
        <dbReference type="Proteomes" id="UP001217754"/>
    </source>
</evidence>
<organism evidence="8 9">
    <name type="scientific">Malassezia japonica</name>
    <dbReference type="NCBI Taxonomy" id="223818"/>
    <lineage>
        <taxon>Eukaryota</taxon>
        <taxon>Fungi</taxon>
        <taxon>Dikarya</taxon>
        <taxon>Basidiomycota</taxon>
        <taxon>Ustilaginomycotina</taxon>
        <taxon>Malasseziomycetes</taxon>
        <taxon>Malasseziales</taxon>
        <taxon>Malasseziaceae</taxon>
        <taxon>Malassezia</taxon>
    </lineage>
</organism>
<protein>
    <recommendedName>
        <fullName evidence="3">Conserved oligomeric Golgi complex subunit 1</fullName>
    </recommendedName>
</protein>
<keyword evidence="5" id="KW-0653">Protein transport</keyword>
<dbReference type="GO" id="GO:0006891">
    <property type="term" value="P:intra-Golgi vesicle-mediated transport"/>
    <property type="evidence" value="ECO:0007669"/>
    <property type="project" value="InterPro"/>
</dbReference>